<evidence type="ECO:0000256" key="3">
    <source>
        <dbReference type="ARBA" id="ARBA00022692"/>
    </source>
</evidence>
<evidence type="ECO:0000256" key="1">
    <source>
        <dbReference type="ARBA" id="ARBA00004141"/>
    </source>
</evidence>
<comment type="caution">
    <text evidence="8">The sequence shown here is derived from an EMBL/GenBank/DDBJ whole genome shotgun (WGS) entry which is preliminary data.</text>
</comment>
<feature type="transmembrane region" description="Helical" evidence="6">
    <location>
        <begin position="71"/>
        <end position="90"/>
    </location>
</feature>
<evidence type="ECO:0000256" key="2">
    <source>
        <dbReference type="ARBA" id="ARBA00009853"/>
    </source>
</evidence>
<feature type="transmembrane region" description="Helical" evidence="6">
    <location>
        <begin position="147"/>
        <end position="164"/>
    </location>
</feature>
<dbReference type="EMBL" id="WUEY01000034">
    <property type="protein sequence ID" value="NEI74585.1"/>
    <property type="molecule type" value="Genomic_DNA"/>
</dbReference>
<dbReference type="GO" id="GO:0016020">
    <property type="term" value="C:membrane"/>
    <property type="evidence" value="ECO:0007669"/>
    <property type="project" value="UniProtKB-SubCell"/>
</dbReference>
<dbReference type="Proteomes" id="UP000483035">
    <property type="component" value="Unassembled WGS sequence"/>
</dbReference>
<feature type="domain" description="EamA" evidence="7">
    <location>
        <begin position="152"/>
        <end position="281"/>
    </location>
</feature>
<organism evidence="8 9">
    <name type="scientific">Rhizobium lusitanum</name>
    <dbReference type="NCBI Taxonomy" id="293958"/>
    <lineage>
        <taxon>Bacteria</taxon>
        <taxon>Pseudomonadati</taxon>
        <taxon>Pseudomonadota</taxon>
        <taxon>Alphaproteobacteria</taxon>
        <taxon>Hyphomicrobiales</taxon>
        <taxon>Rhizobiaceae</taxon>
        <taxon>Rhizobium/Agrobacterium group</taxon>
        <taxon>Rhizobium</taxon>
    </lineage>
</organism>
<evidence type="ECO:0000259" key="7">
    <source>
        <dbReference type="Pfam" id="PF00892"/>
    </source>
</evidence>
<dbReference type="AlphaFoldDB" id="A0A6L9UEZ8"/>
<feature type="domain" description="EamA" evidence="7">
    <location>
        <begin position="10"/>
        <end position="140"/>
    </location>
</feature>
<feature type="transmembrane region" description="Helical" evidence="6">
    <location>
        <begin position="176"/>
        <end position="199"/>
    </location>
</feature>
<protein>
    <submittedName>
        <fullName evidence="8">EamA family transporter</fullName>
    </submittedName>
</protein>
<sequence>MHGAAHSYRGPLLMVLSMGSYIVSDTFMKLATAGLPPYEVLSLRGIFATSWGMLLLSVLRKWRQMPVVFDRWVTARNLIELLCVLCYVLALANMPIANVVALTQITPLVVLIGASLMFGERLSVLSMVLIGIGFAGAVLVAQPGRGTLSSFALLAIGNAVFGALRDLVGRRVPGHVPGIMVAFGACILVLAGAIAMHLIFEETAVPGAHHLLLLAASGLFLFGGHYLLFMAYRLGPTANVAPFYYFFTFWALIAGILVFGTLPNLVALAGILLVIASGLAIVVLDRRQLRKALVE</sequence>
<feature type="transmembrane region" description="Helical" evidence="6">
    <location>
        <begin position="12"/>
        <end position="35"/>
    </location>
</feature>
<dbReference type="PANTHER" id="PTHR22911:SF6">
    <property type="entry name" value="SOLUTE CARRIER FAMILY 35 MEMBER G1"/>
    <property type="match status" value="1"/>
</dbReference>
<feature type="transmembrane region" description="Helical" evidence="6">
    <location>
        <begin position="265"/>
        <end position="284"/>
    </location>
</feature>
<dbReference type="SUPFAM" id="SSF103481">
    <property type="entry name" value="Multidrug resistance efflux transporter EmrE"/>
    <property type="match status" value="2"/>
</dbReference>
<comment type="similarity">
    <text evidence="2">Belongs to the drug/metabolite transporter (DMT) superfamily. 10 TMS drug/metabolite exporter (DME) (TC 2.A.7.3) family.</text>
</comment>
<evidence type="ECO:0000256" key="4">
    <source>
        <dbReference type="ARBA" id="ARBA00022989"/>
    </source>
</evidence>
<evidence type="ECO:0000313" key="9">
    <source>
        <dbReference type="Proteomes" id="UP000483035"/>
    </source>
</evidence>
<dbReference type="InterPro" id="IPR037185">
    <property type="entry name" value="EmrE-like"/>
</dbReference>
<accession>A0A6L9UEZ8</accession>
<evidence type="ECO:0000256" key="5">
    <source>
        <dbReference type="ARBA" id="ARBA00023136"/>
    </source>
</evidence>
<keyword evidence="3 6" id="KW-0812">Transmembrane</keyword>
<evidence type="ECO:0000313" key="8">
    <source>
        <dbReference type="EMBL" id="NEI74585.1"/>
    </source>
</evidence>
<dbReference type="Pfam" id="PF00892">
    <property type="entry name" value="EamA"/>
    <property type="match status" value="2"/>
</dbReference>
<proteinExistence type="inferred from homology"/>
<dbReference type="PANTHER" id="PTHR22911">
    <property type="entry name" value="ACYL-MALONYL CONDENSING ENZYME-RELATED"/>
    <property type="match status" value="1"/>
</dbReference>
<keyword evidence="4 6" id="KW-1133">Transmembrane helix</keyword>
<reference evidence="8 9" key="1">
    <citation type="submission" date="2019-12" db="EMBL/GenBank/DDBJ databases">
        <title>Rhizobium genotypes associated with high levels of biological nitrogen fixation by grain legumes in a temperate-maritime cropping system.</title>
        <authorList>
            <person name="Maluk M."/>
            <person name="Francesc Ferrando Molina F."/>
            <person name="Lopez Del Egido L."/>
            <person name="Lafos M."/>
            <person name="Langarica-Fuentes A."/>
            <person name="Gebre Yohannes G."/>
            <person name="Young M.W."/>
            <person name="Martin P."/>
            <person name="Gantlett R."/>
            <person name="Kenicer G."/>
            <person name="Hawes C."/>
            <person name="Begg G.S."/>
            <person name="Quilliam R.S."/>
            <person name="Squire G.R."/>
            <person name="Poole P.S."/>
            <person name="Young P.W."/>
            <person name="Iannetta P.M."/>
            <person name="James E.K."/>
        </authorList>
    </citation>
    <scope>NUCLEOTIDE SEQUENCE [LARGE SCALE GENOMIC DNA]</scope>
    <source>
        <strain evidence="8 9">JHI1118</strain>
    </source>
</reference>
<dbReference type="InterPro" id="IPR000620">
    <property type="entry name" value="EamA_dom"/>
</dbReference>
<feature type="transmembrane region" description="Helical" evidence="6">
    <location>
        <begin position="41"/>
        <end position="59"/>
    </location>
</feature>
<feature type="transmembrane region" description="Helical" evidence="6">
    <location>
        <begin position="124"/>
        <end position="141"/>
    </location>
</feature>
<feature type="transmembrane region" description="Helical" evidence="6">
    <location>
        <begin position="211"/>
        <end position="229"/>
    </location>
</feature>
<comment type="subcellular location">
    <subcellularLocation>
        <location evidence="1">Membrane</location>
        <topology evidence="1">Multi-pass membrane protein</topology>
    </subcellularLocation>
</comment>
<name>A0A6L9UEZ8_9HYPH</name>
<feature type="transmembrane region" description="Helical" evidence="6">
    <location>
        <begin position="241"/>
        <end position="259"/>
    </location>
</feature>
<evidence type="ECO:0000256" key="6">
    <source>
        <dbReference type="SAM" id="Phobius"/>
    </source>
</evidence>
<feature type="transmembrane region" description="Helical" evidence="6">
    <location>
        <begin position="96"/>
        <end position="117"/>
    </location>
</feature>
<keyword evidence="5 6" id="KW-0472">Membrane</keyword>
<dbReference type="RefSeq" id="WP_163993996.1">
    <property type="nucleotide sequence ID" value="NZ_WUEY01000034.1"/>
</dbReference>
<gene>
    <name evidence="8" type="ORF">GR212_34140</name>
</gene>